<protein>
    <submittedName>
        <fullName evidence="1">Uncharacterized protein</fullName>
    </submittedName>
</protein>
<sequence length="23" mass="2515">MSRSRGVITVMLPCLIRAVLANN</sequence>
<dbReference type="Proteomes" id="UP001497644">
    <property type="component" value="Chromosome 3"/>
</dbReference>
<reference evidence="1" key="1">
    <citation type="submission" date="2024-04" db="EMBL/GenBank/DDBJ databases">
        <authorList>
            <consortium name="Molecular Ecology Group"/>
        </authorList>
    </citation>
    <scope>NUCLEOTIDE SEQUENCE</scope>
</reference>
<gene>
    <name evidence="1" type="ORF">LPLAT_LOCUS7416</name>
</gene>
<name>A0AAV2NLU0_9HYME</name>
<dbReference type="AlphaFoldDB" id="A0AAV2NLU0"/>
<organism evidence="1 2">
    <name type="scientific">Lasius platythorax</name>
    <dbReference type="NCBI Taxonomy" id="488582"/>
    <lineage>
        <taxon>Eukaryota</taxon>
        <taxon>Metazoa</taxon>
        <taxon>Ecdysozoa</taxon>
        <taxon>Arthropoda</taxon>
        <taxon>Hexapoda</taxon>
        <taxon>Insecta</taxon>
        <taxon>Pterygota</taxon>
        <taxon>Neoptera</taxon>
        <taxon>Endopterygota</taxon>
        <taxon>Hymenoptera</taxon>
        <taxon>Apocrita</taxon>
        <taxon>Aculeata</taxon>
        <taxon>Formicoidea</taxon>
        <taxon>Formicidae</taxon>
        <taxon>Formicinae</taxon>
        <taxon>Lasius</taxon>
        <taxon>Lasius</taxon>
    </lineage>
</organism>
<evidence type="ECO:0000313" key="2">
    <source>
        <dbReference type="Proteomes" id="UP001497644"/>
    </source>
</evidence>
<accession>A0AAV2NLU0</accession>
<keyword evidence="2" id="KW-1185">Reference proteome</keyword>
<proteinExistence type="predicted"/>
<evidence type="ECO:0000313" key="1">
    <source>
        <dbReference type="EMBL" id="CAL1681375.1"/>
    </source>
</evidence>
<dbReference type="EMBL" id="OZ034826">
    <property type="protein sequence ID" value="CAL1681375.1"/>
    <property type="molecule type" value="Genomic_DNA"/>
</dbReference>
<feature type="non-terminal residue" evidence="1">
    <location>
        <position position="23"/>
    </location>
</feature>